<evidence type="ECO:0008006" key="4">
    <source>
        <dbReference type="Google" id="ProtNLM"/>
    </source>
</evidence>
<evidence type="ECO:0000256" key="1">
    <source>
        <dbReference type="SAM" id="Phobius"/>
    </source>
</evidence>
<dbReference type="EMBL" id="CP032489">
    <property type="protein sequence ID" value="AYD48944.1"/>
    <property type="molecule type" value="Genomic_DNA"/>
</dbReference>
<sequence length="212" mass="24852">MNKDASFYRWYILAGALIGWFALILQFTLTMLHRSLPVATSIIKYFSYFTILTNLLVAICFTVLWLHKNNKLYKFFSRSSTITAINVYIIVVGAVYNLVLRKLGHPQGFFKLADELLHSVIPLIFLIFWWIYVPKRSLEWRQLGGWMLYPLSYLIYTLIHGALTDYYPYPFVNVTVLGYRKVFFNCCAITLAFLVLSFIFIAIKRKQKTKII</sequence>
<evidence type="ECO:0000313" key="3">
    <source>
        <dbReference type="Proteomes" id="UP000266118"/>
    </source>
</evidence>
<dbReference type="RefSeq" id="WP_119990178.1">
    <property type="nucleotide sequence ID" value="NZ_CP032489.1"/>
</dbReference>
<feature type="transmembrane region" description="Helical" evidence="1">
    <location>
        <begin position="182"/>
        <end position="203"/>
    </location>
</feature>
<feature type="transmembrane region" description="Helical" evidence="1">
    <location>
        <begin position="12"/>
        <end position="33"/>
    </location>
</feature>
<keyword evidence="3" id="KW-1185">Reference proteome</keyword>
<feature type="transmembrane region" description="Helical" evidence="1">
    <location>
        <begin position="45"/>
        <end position="66"/>
    </location>
</feature>
<evidence type="ECO:0000313" key="2">
    <source>
        <dbReference type="EMBL" id="AYD48944.1"/>
    </source>
</evidence>
<dbReference type="OrthoDB" id="9809977at2"/>
<dbReference type="InterPro" id="IPR049713">
    <property type="entry name" value="Pr6Pr-like"/>
</dbReference>
<feature type="transmembrane region" description="Helical" evidence="1">
    <location>
        <begin position="116"/>
        <end position="133"/>
    </location>
</feature>
<keyword evidence="1" id="KW-1133">Transmembrane helix</keyword>
<feature type="transmembrane region" description="Helical" evidence="1">
    <location>
        <begin position="75"/>
        <end position="96"/>
    </location>
</feature>
<dbReference type="KEGG" id="ark:D6B99_15790"/>
<dbReference type="AlphaFoldDB" id="A0A386HUE5"/>
<dbReference type="NCBIfam" id="NF038065">
    <property type="entry name" value="Pr6Pr"/>
    <property type="match status" value="1"/>
</dbReference>
<feature type="transmembrane region" description="Helical" evidence="1">
    <location>
        <begin position="145"/>
        <end position="162"/>
    </location>
</feature>
<protein>
    <recommendedName>
        <fullName evidence="4">Pr6Pr family membrane protein</fullName>
    </recommendedName>
</protein>
<dbReference type="Proteomes" id="UP000266118">
    <property type="component" value="Chromosome"/>
</dbReference>
<reference evidence="2 3" key="1">
    <citation type="submission" date="2018-09" db="EMBL/GenBank/DDBJ databases">
        <title>Arachidicoccus sp. nov., a bacterium isolated from soil.</title>
        <authorList>
            <person name="Weon H.-Y."/>
            <person name="Kwon S.-W."/>
            <person name="Lee S.A."/>
        </authorList>
    </citation>
    <scope>NUCLEOTIDE SEQUENCE [LARGE SCALE GENOMIC DNA]</scope>
    <source>
        <strain evidence="2 3">KIS59-12</strain>
    </source>
</reference>
<keyword evidence="1" id="KW-0472">Membrane</keyword>
<name>A0A386HUE5_9BACT</name>
<proteinExistence type="predicted"/>
<organism evidence="2 3">
    <name type="scientific">Arachidicoccus soli</name>
    <dbReference type="NCBI Taxonomy" id="2341117"/>
    <lineage>
        <taxon>Bacteria</taxon>
        <taxon>Pseudomonadati</taxon>
        <taxon>Bacteroidota</taxon>
        <taxon>Chitinophagia</taxon>
        <taxon>Chitinophagales</taxon>
        <taxon>Chitinophagaceae</taxon>
        <taxon>Arachidicoccus</taxon>
    </lineage>
</organism>
<accession>A0A386HUE5</accession>
<keyword evidence="1" id="KW-0812">Transmembrane</keyword>
<gene>
    <name evidence="2" type="ORF">D6B99_15790</name>
</gene>